<dbReference type="Gene3D" id="3.40.50.1390">
    <property type="entry name" value="Resolvase, N-terminal catalytic domain"/>
    <property type="match status" value="1"/>
</dbReference>
<dbReference type="SUPFAM" id="SSF48371">
    <property type="entry name" value="ARM repeat"/>
    <property type="match status" value="1"/>
</dbReference>
<dbReference type="PROSITE" id="PS51736">
    <property type="entry name" value="RECOMBINASES_3"/>
    <property type="match status" value="1"/>
</dbReference>
<dbReference type="PANTHER" id="PTHR30461">
    <property type="entry name" value="DNA-INVERTASE FROM LAMBDOID PROPHAGE"/>
    <property type="match status" value="1"/>
</dbReference>
<dbReference type="GO" id="GO:0003677">
    <property type="term" value="F:DNA binding"/>
    <property type="evidence" value="ECO:0007669"/>
    <property type="project" value="InterPro"/>
</dbReference>
<dbReference type="InterPro" id="IPR038109">
    <property type="entry name" value="DNA_bind_recomb_sf"/>
</dbReference>
<dbReference type="Pfam" id="PF13408">
    <property type="entry name" value="Zn_ribbon_recom"/>
    <property type="match status" value="1"/>
</dbReference>
<protein>
    <submittedName>
        <fullName evidence="3">Recombinase family protein</fullName>
    </submittedName>
</protein>
<dbReference type="SMART" id="SM00857">
    <property type="entry name" value="Resolvase"/>
    <property type="match status" value="1"/>
</dbReference>
<dbReference type="InterPro" id="IPR014825">
    <property type="entry name" value="DNA_alkylation"/>
</dbReference>
<proteinExistence type="predicted"/>
<dbReference type="InterPro" id="IPR016024">
    <property type="entry name" value="ARM-type_fold"/>
</dbReference>
<feature type="domain" description="Resolvase/invertase-type recombinase catalytic" evidence="1">
    <location>
        <begin position="3"/>
        <end position="151"/>
    </location>
</feature>
<reference evidence="3" key="1">
    <citation type="submission" date="2020-10" db="EMBL/GenBank/DDBJ databases">
        <authorList>
            <person name="Gilroy R."/>
        </authorList>
    </citation>
    <scope>NUCLEOTIDE SEQUENCE</scope>
    <source>
        <strain evidence="3">ChiGjej2B2-12916</strain>
    </source>
</reference>
<dbReference type="SUPFAM" id="SSF53041">
    <property type="entry name" value="Resolvase-like"/>
    <property type="match status" value="1"/>
</dbReference>
<dbReference type="Gene3D" id="3.90.1750.20">
    <property type="entry name" value="Putative Large Serine Recombinase, Chain B, Domain 2"/>
    <property type="match status" value="1"/>
</dbReference>
<name>A0A9D0YSV9_9FIRM</name>
<dbReference type="Pfam" id="PF08713">
    <property type="entry name" value="DNA_alkylation"/>
    <property type="match status" value="1"/>
</dbReference>
<evidence type="ECO:0000259" key="1">
    <source>
        <dbReference type="PROSITE" id="PS51736"/>
    </source>
</evidence>
<dbReference type="CDD" id="cd06561">
    <property type="entry name" value="AlkD_like"/>
    <property type="match status" value="1"/>
</dbReference>
<accession>A0A9D0YSV9</accession>
<dbReference type="Pfam" id="PF00239">
    <property type="entry name" value="Resolvase"/>
    <property type="match status" value="1"/>
</dbReference>
<sequence>MISVASYCRVSTDKEDQANSFAAQQRYFSQYIRQHPQWELYRIYADEGITGTCIKRRAAFQRMIQDAQDGKFRIILTKEVSRFSRNLLDTIAYTRKLKALGVSVIFLTDGINTMDPDAELRLSIMASIAQEESRRTSARVKWGQTRQMELGVVFGRSMLGYDVKDGVLSINPEGARLVQRIFHLYGVEKLSTTQIARMLEQEGVRTCSGNSHWSSSHLVKLLKNEKYVGDLVQKKTYTPDYLSHAKRQNHGEEPMITLIDHHVPIISRELWNTVQQELAQRSKHTSQSRSVHYALSGKIKCGVCGATFVARRRKRPDGSVTLRWSCASSVRGGCKIARMLRDDDARQMFRQALCALELNPFSLRTPISHLLHGDSPNREQIEREQLRILDRKAVLLDAYASGHITKEELALMKETYDRKLTSLEQRLQAPSSGTIPEEAVEHILQHPEASDALCKLLVEEIIVCPQRIVELKLCHLPMRFRFRDGTPLASGQEKDYTNGILSKGGATVDTPIVQRLFSLQDLAYQKFQCKLMPTVNPDVVIGVRMPELRRLAKQLRGTPDAKHFLKQLPHTYYEENNLHGLLLCEHRGYEETVEALNRFLPYVDNWATCDLLSPKAFGKHPEALPRQAWTWMQSHHTYTVRFGLGVLLRFYLDSYFSPEYLDWAAEVRAEDYYVQMMVAWYFAEALVKQPDAALPYLIQHRLSPWIHNKTIQKATESFRIDPEQKVFLRSLRVK</sequence>
<feature type="domain" description="Recombinase" evidence="2">
    <location>
        <begin position="158"/>
        <end position="284"/>
    </location>
</feature>
<evidence type="ECO:0000259" key="2">
    <source>
        <dbReference type="PROSITE" id="PS51737"/>
    </source>
</evidence>
<dbReference type="CDD" id="cd00338">
    <property type="entry name" value="Ser_Recombinase"/>
    <property type="match status" value="1"/>
</dbReference>
<dbReference type="PROSITE" id="PS51737">
    <property type="entry name" value="RECOMBINASE_DNA_BIND"/>
    <property type="match status" value="1"/>
</dbReference>
<dbReference type="Proteomes" id="UP000886879">
    <property type="component" value="Unassembled WGS sequence"/>
</dbReference>
<dbReference type="PANTHER" id="PTHR30461:SF23">
    <property type="entry name" value="DNA RECOMBINASE-RELATED"/>
    <property type="match status" value="1"/>
</dbReference>
<dbReference type="Gene3D" id="1.25.10.90">
    <property type="match status" value="1"/>
</dbReference>
<dbReference type="GO" id="GO:0000150">
    <property type="term" value="F:DNA strand exchange activity"/>
    <property type="evidence" value="ECO:0007669"/>
    <property type="project" value="InterPro"/>
</dbReference>
<reference evidence="3" key="2">
    <citation type="journal article" date="2021" name="PeerJ">
        <title>Extensive microbial diversity within the chicken gut microbiome revealed by metagenomics and culture.</title>
        <authorList>
            <person name="Gilroy R."/>
            <person name="Ravi A."/>
            <person name="Getino M."/>
            <person name="Pursley I."/>
            <person name="Horton D.L."/>
            <person name="Alikhan N.F."/>
            <person name="Baker D."/>
            <person name="Gharbi K."/>
            <person name="Hall N."/>
            <person name="Watson M."/>
            <person name="Adriaenssens E.M."/>
            <person name="Foster-Nyarko E."/>
            <person name="Jarju S."/>
            <person name="Secka A."/>
            <person name="Antonio M."/>
            <person name="Oren A."/>
            <person name="Chaudhuri R.R."/>
            <person name="La Ragione R."/>
            <person name="Hildebrand F."/>
            <person name="Pallen M.J."/>
        </authorList>
    </citation>
    <scope>NUCLEOTIDE SEQUENCE</scope>
    <source>
        <strain evidence="3">ChiGjej2B2-12916</strain>
    </source>
</reference>
<evidence type="ECO:0000313" key="3">
    <source>
        <dbReference type="EMBL" id="HIQ60193.1"/>
    </source>
</evidence>
<evidence type="ECO:0000313" key="4">
    <source>
        <dbReference type="Proteomes" id="UP000886879"/>
    </source>
</evidence>
<dbReference type="InterPro" id="IPR006119">
    <property type="entry name" value="Resolv_N"/>
</dbReference>
<dbReference type="InterPro" id="IPR050639">
    <property type="entry name" value="SSR_resolvase"/>
</dbReference>
<comment type="caution">
    <text evidence="3">The sequence shown here is derived from an EMBL/GenBank/DDBJ whole genome shotgun (WGS) entry which is preliminary data.</text>
</comment>
<dbReference type="InterPro" id="IPR011109">
    <property type="entry name" value="DNA_bind_recombinase_dom"/>
</dbReference>
<dbReference type="EMBL" id="DVFO01000009">
    <property type="protein sequence ID" value="HIQ60193.1"/>
    <property type="molecule type" value="Genomic_DNA"/>
</dbReference>
<dbReference type="InterPro" id="IPR036162">
    <property type="entry name" value="Resolvase-like_N_sf"/>
</dbReference>
<dbReference type="InterPro" id="IPR025827">
    <property type="entry name" value="Zn_ribbon_recom_dom"/>
</dbReference>
<gene>
    <name evidence="3" type="ORF">IAD31_01125</name>
</gene>
<organism evidence="3 4">
    <name type="scientific">Candidatus Enterenecus faecium</name>
    <dbReference type="NCBI Taxonomy" id="2840780"/>
    <lineage>
        <taxon>Bacteria</taxon>
        <taxon>Bacillati</taxon>
        <taxon>Bacillota</taxon>
        <taxon>Clostridia</taxon>
        <taxon>Eubacteriales</taxon>
        <taxon>Candidatus Enterenecus</taxon>
    </lineage>
</organism>
<dbReference type="AlphaFoldDB" id="A0A9D0YSV9"/>
<dbReference type="Pfam" id="PF07508">
    <property type="entry name" value="Recombinase"/>
    <property type="match status" value="1"/>
</dbReference>